<dbReference type="Proteomes" id="UP000008694">
    <property type="component" value="Unassembled WGS sequence"/>
</dbReference>
<organism evidence="3">
    <name type="scientific">Arabidopsis lyrata subsp. lyrata</name>
    <name type="common">Lyre-leaved rock-cress</name>
    <dbReference type="NCBI Taxonomy" id="81972"/>
    <lineage>
        <taxon>Eukaryota</taxon>
        <taxon>Viridiplantae</taxon>
        <taxon>Streptophyta</taxon>
        <taxon>Embryophyta</taxon>
        <taxon>Tracheophyta</taxon>
        <taxon>Spermatophyta</taxon>
        <taxon>Magnoliopsida</taxon>
        <taxon>eudicotyledons</taxon>
        <taxon>Gunneridae</taxon>
        <taxon>Pentapetalae</taxon>
        <taxon>rosids</taxon>
        <taxon>malvids</taxon>
        <taxon>Brassicales</taxon>
        <taxon>Brassicaceae</taxon>
        <taxon>Camelineae</taxon>
        <taxon>Arabidopsis</taxon>
    </lineage>
</organism>
<feature type="compositionally biased region" description="Pro residues" evidence="1">
    <location>
        <begin position="108"/>
        <end position="119"/>
    </location>
</feature>
<feature type="compositionally biased region" description="Polar residues" evidence="1">
    <location>
        <begin position="25"/>
        <end position="34"/>
    </location>
</feature>
<dbReference type="STRING" id="81972.D7MWI7"/>
<dbReference type="Gramene" id="fgenesh1_pg.C_scaffold_128000002">
    <property type="protein sequence ID" value="fgenesh1_pg.C_scaffold_128000002"/>
    <property type="gene ID" value="fgenesh1_pg.C_scaffold_128000002"/>
</dbReference>
<keyword evidence="3" id="KW-1185">Reference proteome</keyword>
<dbReference type="HOGENOM" id="CLU_1791798_0_0_1"/>
<gene>
    <name evidence="2" type="ORF">ARALYDRAFT_359343</name>
</gene>
<dbReference type="EMBL" id="GL348808">
    <property type="protein sequence ID" value="EFH39097.1"/>
    <property type="molecule type" value="Genomic_DNA"/>
</dbReference>
<evidence type="ECO:0000313" key="3">
    <source>
        <dbReference type="Proteomes" id="UP000008694"/>
    </source>
</evidence>
<protein>
    <submittedName>
        <fullName evidence="2">Uncharacterized protein</fullName>
    </submittedName>
</protein>
<sequence length="145" mass="15308">MTRILVQRGSSGSSSNSSRPSSSGTEPQINNTIQVPPVTIDEEITDEKQEEVTIVEKVECSDAKNVALDSNEPVDREDDEGLVVSENVHVESEGIDCDSPVSGGSNPDSPPVPAPPPKPSSTVNPGNNRSVLGSFDALRTGPTRR</sequence>
<accession>D7MWI7</accession>
<dbReference type="eggNOG" id="KOG2605">
    <property type="taxonomic scope" value="Eukaryota"/>
</dbReference>
<feature type="region of interest" description="Disordered" evidence="1">
    <location>
        <begin position="1"/>
        <end position="42"/>
    </location>
</feature>
<feature type="region of interest" description="Disordered" evidence="1">
    <location>
        <begin position="92"/>
        <end position="145"/>
    </location>
</feature>
<name>D7MWI7_ARALL</name>
<feature type="non-terminal residue" evidence="2">
    <location>
        <position position="145"/>
    </location>
</feature>
<dbReference type="AlphaFoldDB" id="D7MWI7"/>
<evidence type="ECO:0000313" key="2">
    <source>
        <dbReference type="EMBL" id="EFH39097.1"/>
    </source>
</evidence>
<proteinExistence type="predicted"/>
<reference evidence="3" key="1">
    <citation type="journal article" date="2011" name="Nat. Genet.">
        <title>The Arabidopsis lyrata genome sequence and the basis of rapid genome size change.</title>
        <authorList>
            <person name="Hu T.T."/>
            <person name="Pattyn P."/>
            <person name="Bakker E.G."/>
            <person name="Cao J."/>
            <person name="Cheng J.-F."/>
            <person name="Clark R.M."/>
            <person name="Fahlgren N."/>
            <person name="Fawcett J.A."/>
            <person name="Grimwood J."/>
            <person name="Gundlach H."/>
            <person name="Haberer G."/>
            <person name="Hollister J.D."/>
            <person name="Ossowski S."/>
            <person name="Ottilar R.P."/>
            <person name="Salamov A.A."/>
            <person name="Schneeberger K."/>
            <person name="Spannagl M."/>
            <person name="Wang X."/>
            <person name="Yang L."/>
            <person name="Nasrallah M.E."/>
            <person name="Bergelson J."/>
            <person name="Carrington J.C."/>
            <person name="Gaut B.S."/>
            <person name="Schmutz J."/>
            <person name="Mayer K.F.X."/>
            <person name="Van de Peer Y."/>
            <person name="Grigoriev I.V."/>
            <person name="Nordborg M."/>
            <person name="Weigel D."/>
            <person name="Guo Y.-L."/>
        </authorList>
    </citation>
    <scope>NUCLEOTIDE SEQUENCE [LARGE SCALE GENOMIC DNA]</scope>
    <source>
        <strain evidence="3">cv. MN47</strain>
    </source>
</reference>
<evidence type="ECO:0000256" key="1">
    <source>
        <dbReference type="SAM" id="MobiDB-lite"/>
    </source>
</evidence>
<feature type="compositionally biased region" description="Low complexity" evidence="1">
    <location>
        <begin position="9"/>
        <end position="24"/>
    </location>
</feature>